<evidence type="ECO:0000259" key="15">
    <source>
        <dbReference type="Pfam" id="PF08541"/>
    </source>
</evidence>
<reference evidence="17" key="3">
    <citation type="submission" date="2023-04" db="EMBL/GenBank/DDBJ databases">
        <title>Uncovering the Secrets of Slow-Growing Bacteria in Tropical Savanna Soil through Cultivation and Genomic Analysis.</title>
        <authorList>
            <person name="Goncalves O.S."/>
            <person name="Santana M.F."/>
        </authorList>
    </citation>
    <scope>NUCLEOTIDE SEQUENCE</scope>
    <source>
        <strain evidence="17">ANTI</strain>
    </source>
</reference>
<dbReference type="InterPro" id="IPR013751">
    <property type="entry name" value="ACP_syn_III_N"/>
</dbReference>
<keyword evidence="3 14" id="KW-0444">Lipid biosynthesis</keyword>
<evidence type="ECO:0000313" key="17">
    <source>
        <dbReference type="EMBL" id="MDH2332890.1"/>
    </source>
</evidence>
<evidence type="ECO:0000313" key="19">
    <source>
        <dbReference type="Proteomes" id="UP000094974"/>
    </source>
</evidence>
<evidence type="ECO:0000256" key="13">
    <source>
        <dbReference type="ARBA" id="ARBA00052985"/>
    </source>
</evidence>
<comment type="similarity">
    <text evidence="2 14">Belongs to the thiolase-like superfamily. FabH family.</text>
</comment>
<name>A0AAJ3IY85_PAEPO</name>
<organism evidence="17 20">
    <name type="scientific">Paenibacillus polymyxa</name>
    <name type="common">Bacillus polymyxa</name>
    <dbReference type="NCBI Taxonomy" id="1406"/>
    <lineage>
        <taxon>Bacteria</taxon>
        <taxon>Bacillati</taxon>
        <taxon>Bacillota</taxon>
        <taxon>Bacilli</taxon>
        <taxon>Bacillales</taxon>
        <taxon>Paenibacillaceae</taxon>
        <taxon>Paenibacillus</taxon>
    </lineage>
</organism>
<feature type="region of interest" description="ACP-binding" evidence="14">
    <location>
        <begin position="243"/>
        <end position="247"/>
    </location>
</feature>
<proteinExistence type="inferred from homology"/>
<keyword evidence="5 14" id="KW-0276">Fatty acid metabolism</keyword>
<evidence type="ECO:0000256" key="6">
    <source>
        <dbReference type="ARBA" id="ARBA00023098"/>
    </source>
</evidence>
<sequence>MQSALKPNGITITGAGFYVPASLFTNLELAASLDTSDEWITQRTGIRQRYIAEASAETSDLAVLAATHALHRAQLSSEDVDLIVVATSTPDYAFPSTAMLVKQKLGSRAPAFDLSAACSGFVYALSISSDMMKAGAYHNVLVIGADKFSKIVDWQDRNTAVLFGDGAGAVVLQSHPGAFSSFSLLGSEERGADMLISPVTGPITMHGREVFKFGVRILESMLTKVMEELRLSIDDIALIIPHQANIRIIEHAAVKLKIPLDKFFINIEKYGNTSAASIPIALAEAMEQQRIQAGDIVVLAGFGAGLAWGVQVIQIA</sequence>
<keyword evidence="7 14" id="KW-0275">Fatty acid biosynthesis</keyword>
<dbReference type="EMBL" id="LYND01000151">
    <property type="protein sequence ID" value="ODA07317.1"/>
    <property type="molecule type" value="Genomic_DNA"/>
</dbReference>
<dbReference type="GO" id="GO:0006633">
    <property type="term" value="P:fatty acid biosynthetic process"/>
    <property type="evidence" value="ECO:0007669"/>
    <property type="project" value="UniProtKB-UniRule"/>
</dbReference>
<feature type="active site" evidence="14">
    <location>
        <position position="272"/>
    </location>
</feature>
<dbReference type="Pfam" id="PF08541">
    <property type="entry name" value="ACP_syn_III_C"/>
    <property type="match status" value="1"/>
</dbReference>
<dbReference type="GO" id="GO:0004315">
    <property type="term" value="F:3-oxoacyl-[acyl-carrier-protein] synthase activity"/>
    <property type="evidence" value="ECO:0007669"/>
    <property type="project" value="InterPro"/>
</dbReference>
<dbReference type="Proteomes" id="UP000094974">
    <property type="component" value="Unassembled WGS sequence"/>
</dbReference>
<dbReference type="HAMAP" id="MF_01815">
    <property type="entry name" value="FabH"/>
    <property type="match status" value="1"/>
</dbReference>
<evidence type="ECO:0000256" key="5">
    <source>
        <dbReference type="ARBA" id="ARBA00022832"/>
    </source>
</evidence>
<dbReference type="NCBIfam" id="TIGR00747">
    <property type="entry name" value="fabH"/>
    <property type="match status" value="1"/>
</dbReference>
<comment type="caution">
    <text evidence="17">The sequence shown here is derived from an EMBL/GenBank/DDBJ whole genome shotgun (WGS) entry which is preliminary data.</text>
</comment>
<keyword evidence="14" id="KW-0963">Cytoplasm</keyword>
<evidence type="ECO:0000256" key="10">
    <source>
        <dbReference type="ARBA" id="ARBA00051096"/>
    </source>
</evidence>
<evidence type="ECO:0000256" key="8">
    <source>
        <dbReference type="ARBA" id="ARBA00023268"/>
    </source>
</evidence>
<evidence type="ECO:0000313" key="18">
    <source>
        <dbReference type="EMBL" id="ODA07317.1"/>
    </source>
</evidence>
<evidence type="ECO:0000256" key="14">
    <source>
        <dbReference type="HAMAP-Rule" id="MF_01815"/>
    </source>
</evidence>
<evidence type="ECO:0000256" key="1">
    <source>
        <dbReference type="ARBA" id="ARBA00005194"/>
    </source>
</evidence>
<dbReference type="Proteomes" id="UP001229409">
    <property type="component" value="Unassembled WGS sequence"/>
</dbReference>
<feature type="active site" evidence="14">
    <location>
        <position position="118"/>
    </location>
</feature>
<dbReference type="NCBIfam" id="NF006829">
    <property type="entry name" value="PRK09352.1"/>
    <property type="match status" value="1"/>
</dbReference>
<comment type="catalytic activity">
    <reaction evidence="12">
        <text>2-methylpropanoyl-CoA + malonyl-[ACP] + H(+) = 4-methyl-3-oxopentanoyl-[ACP] + CO2 + CoA</text>
        <dbReference type="Rhea" id="RHEA:42268"/>
        <dbReference type="Rhea" id="RHEA-COMP:9623"/>
        <dbReference type="Rhea" id="RHEA-COMP:9940"/>
        <dbReference type="ChEBI" id="CHEBI:15378"/>
        <dbReference type="ChEBI" id="CHEBI:16526"/>
        <dbReference type="ChEBI" id="CHEBI:57287"/>
        <dbReference type="ChEBI" id="CHEBI:57338"/>
        <dbReference type="ChEBI" id="CHEBI:78449"/>
        <dbReference type="ChEBI" id="CHEBI:78820"/>
        <dbReference type="EC" id="2.3.1.300"/>
    </reaction>
    <physiologicalReaction direction="left-to-right" evidence="12">
        <dbReference type="Rhea" id="RHEA:42269"/>
    </physiologicalReaction>
</comment>
<comment type="pathway">
    <text evidence="1 14">Lipid metabolism; fatty acid biosynthesis.</text>
</comment>
<comment type="catalytic activity">
    <reaction evidence="11">
        <text>(2S)-2-methylbutanoyl-CoA + malonyl-[ACP] + H(+) = (4S)-4-methyl-3-oxohexanoyl-[ACP] + CO2 + CoA</text>
        <dbReference type="Rhea" id="RHEA:42276"/>
        <dbReference type="Rhea" id="RHEA-COMP:9623"/>
        <dbReference type="Rhea" id="RHEA-COMP:17148"/>
        <dbReference type="ChEBI" id="CHEBI:15378"/>
        <dbReference type="ChEBI" id="CHEBI:16526"/>
        <dbReference type="ChEBI" id="CHEBI:57287"/>
        <dbReference type="ChEBI" id="CHEBI:78449"/>
        <dbReference type="ChEBI" id="CHEBI:88166"/>
        <dbReference type="ChEBI" id="CHEBI:167462"/>
        <dbReference type="EC" id="2.3.1.300"/>
    </reaction>
    <physiologicalReaction direction="left-to-right" evidence="11">
        <dbReference type="Rhea" id="RHEA:42277"/>
    </physiologicalReaction>
</comment>
<comment type="catalytic activity">
    <reaction evidence="13">
        <text>3-methylbutanoyl-CoA + malonyl-[ACP] + H(+) = 5-methyl-3-oxohexanoyl-[ACP] + CO2 + CoA</text>
        <dbReference type="Rhea" id="RHEA:42272"/>
        <dbReference type="Rhea" id="RHEA-COMP:9623"/>
        <dbReference type="Rhea" id="RHEA-COMP:9941"/>
        <dbReference type="ChEBI" id="CHEBI:15378"/>
        <dbReference type="ChEBI" id="CHEBI:16526"/>
        <dbReference type="ChEBI" id="CHEBI:57287"/>
        <dbReference type="ChEBI" id="CHEBI:57345"/>
        <dbReference type="ChEBI" id="CHEBI:78449"/>
        <dbReference type="ChEBI" id="CHEBI:78822"/>
        <dbReference type="EC" id="2.3.1.300"/>
    </reaction>
    <physiologicalReaction direction="left-to-right" evidence="13">
        <dbReference type="Rhea" id="RHEA:42273"/>
    </physiologicalReaction>
</comment>
<evidence type="ECO:0000256" key="3">
    <source>
        <dbReference type="ARBA" id="ARBA00022516"/>
    </source>
</evidence>
<dbReference type="InterPro" id="IPR016039">
    <property type="entry name" value="Thiolase-like"/>
</dbReference>
<evidence type="ECO:0000259" key="16">
    <source>
        <dbReference type="Pfam" id="PF08545"/>
    </source>
</evidence>
<dbReference type="PANTHER" id="PTHR43091:SF1">
    <property type="entry name" value="BETA-KETOACYL-[ACYL-CARRIER-PROTEIN] SYNTHASE III, CHLOROPLASTIC"/>
    <property type="match status" value="1"/>
</dbReference>
<evidence type="ECO:0000256" key="7">
    <source>
        <dbReference type="ARBA" id="ARBA00023160"/>
    </source>
</evidence>
<dbReference type="CDD" id="cd00830">
    <property type="entry name" value="KAS_III"/>
    <property type="match status" value="1"/>
</dbReference>
<dbReference type="InterPro" id="IPR004655">
    <property type="entry name" value="FabH"/>
</dbReference>
<comment type="subcellular location">
    <subcellularLocation>
        <location evidence="14">Cytoplasm</location>
    </subcellularLocation>
</comment>
<evidence type="ECO:0000256" key="12">
    <source>
        <dbReference type="ARBA" id="ARBA00052467"/>
    </source>
</evidence>
<reference evidence="19" key="1">
    <citation type="submission" date="2016-05" db="EMBL/GenBank/DDBJ databases">
        <title>Whole genome shotgun sequencing of cultured foodborne pathogen.</title>
        <authorList>
            <person name="Zheng J."/>
            <person name="Timme R."/>
            <person name="Allard M."/>
            <person name="Strain E."/>
            <person name="Luo Y."/>
            <person name="Brown E."/>
        </authorList>
    </citation>
    <scope>NUCLEOTIDE SEQUENCE [LARGE SCALE GENOMIC DNA]</scope>
    <source>
        <strain evidence="19">CFSAN034343</strain>
    </source>
</reference>
<dbReference type="AlphaFoldDB" id="A0AAJ3IY85"/>
<dbReference type="InterPro" id="IPR013747">
    <property type="entry name" value="ACP_syn_III_C"/>
</dbReference>
<dbReference type="PANTHER" id="PTHR43091">
    <property type="entry name" value="3-OXOACYL-[ACYL-CARRIER-PROTEIN] SYNTHASE"/>
    <property type="match status" value="1"/>
</dbReference>
<accession>A0AAJ3IY85</accession>
<feature type="domain" description="Beta-ketoacyl-[acyl-carrier-protein] synthase III N-terminal" evidence="16">
    <location>
        <begin position="112"/>
        <end position="175"/>
    </location>
</feature>
<evidence type="ECO:0000313" key="20">
    <source>
        <dbReference type="Proteomes" id="UP001229409"/>
    </source>
</evidence>
<comment type="catalytic activity">
    <reaction evidence="10">
        <text>malonyl-[ACP] + acetyl-CoA + H(+) = 3-oxobutanoyl-[ACP] + CO2 + CoA</text>
        <dbReference type="Rhea" id="RHEA:12080"/>
        <dbReference type="Rhea" id="RHEA-COMP:9623"/>
        <dbReference type="Rhea" id="RHEA-COMP:9625"/>
        <dbReference type="ChEBI" id="CHEBI:15378"/>
        <dbReference type="ChEBI" id="CHEBI:16526"/>
        <dbReference type="ChEBI" id="CHEBI:57287"/>
        <dbReference type="ChEBI" id="CHEBI:57288"/>
        <dbReference type="ChEBI" id="CHEBI:78449"/>
        <dbReference type="ChEBI" id="CHEBI:78450"/>
        <dbReference type="EC" id="2.3.1.180"/>
    </reaction>
    <physiologicalReaction direction="left-to-right" evidence="10">
        <dbReference type="Rhea" id="RHEA:12081"/>
    </physiologicalReaction>
</comment>
<feature type="domain" description="Beta-ketoacyl-[acyl-carrier-protein] synthase III C-terminal" evidence="15">
    <location>
        <begin position="227"/>
        <end position="315"/>
    </location>
</feature>
<dbReference type="SUPFAM" id="SSF53901">
    <property type="entry name" value="Thiolase-like"/>
    <property type="match status" value="1"/>
</dbReference>
<evidence type="ECO:0000256" key="9">
    <source>
        <dbReference type="ARBA" id="ARBA00023315"/>
    </source>
</evidence>
<comment type="domain">
    <text evidence="14">The last Arg residue of the ACP-binding site is essential for the weak association between ACP/AcpP and FabH.</text>
</comment>
<dbReference type="EMBL" id="JARVWT010000008">
    <property type="protein sequence ID" value="MDH2332890.1"/>
    <property type="molecule type" value="Genomic_DNA"/>
</dbReference>
<dbReference type="GO" id="GO:0033818">
    <property type="term" value="F:beta-ketoacyl-acyl-carrier-protein synthase III activity"/>
    <property type="evidence" value="ECO:0007669"/>
    <property type="project" value="UniProtKB-UniRule"/>
</dbReference>
<dbReference type="Pfam" id="PF08545">
    <property type="entry name" value="ACP_syn_III"/>
    <property type="match status" value="1"/>
</dbReference>
<comment type="function">
    <text evidence="14">Catalyzes the condensation reaction of fatty acid synthesis by the addition to an acyl acceptor of two carbons from malonyl-ACP. Catalyzes the first condensation reaction which initiates fatty acid synthesis and may therefore play a role in governing the total rate of fatty acid production. Possesses both acetoacetyl-ACP synthase and acetyl transacylase activities. Its substrate specificity determines the biosynthesis of branched-chain and/or straight-chain of fatty acids.</text>
</comment>
<gene>
    <name evidence="14" type="primary">fabH</name>
    <name evidence="18" type="ORF">A7312_09480</name>
    <name evidence="17" type="ORF">QDS18_18735</name>
</gene>
<keyword evidence="6 14" id="KW-0443">Lipid metabolism</keyword>
<evidence type="ECO:0000256" key="4">
    <source>
        <dbReference type="ARBA" id="ARBA00022679"/>
    </source>
</evidence>
<keyword evidence="8 14" id="KW-0511">Multifunctional enzyme</keyword>
<dbReference type="Gene3D" id="3.40.47.10">
    <property type="match status" value="1"/>
</dbReference>
<keyword evidence="19" id="KW-1185">Reference proteome</keyword>
<keyword evidence="4 14" id="KW-0808">Transferase</keyword>
<evidence type="ECO:0000256" key="2">
    <source>
        <dbReference type="ARBA" id="ARBA00008642"/>
    </source>
</evidence>
<comment type="subunit">
    <text evidence="14">Homodimer.</text>
</comment>
<reference evidence="18" key="2">
    <citation type="submission" date="2016-05" db="EMBL/GenBank/DDBJ databases">
        <authorList>
            <person name="Zheng J."/>
            <person name="Timme R."/>
            <person name="Allard M."/>
            <person name="Strain E."/>
            <person name="Luo Y."/>
            <person name="Brown E."/>
        </authorList>
    </citation>
    <scope>NUCLEOTIDE SEQUENCE</scope>
    <source>
        <strain evidence="18">CFSAN034343</strain>
    </source>
</reference>
<evidence type="ECO:0000256" key="11">
    <source>
        <dbReference type="ARBA" id="ARBA00052407"/>
    </source>
</evidence>
<keyword evidence="9 14" id="KW-0012">Acyltransferase</keyword>
<feature type="active site" evidence="14">
    <location>
        <position position="242"/>
    </location>
</feature>
<dbReference type="EC" id="2.3.1.180" evidence="14"/>
<protein>
    <recommendedName>
        <fullName evidence="14">Beta-ketoacyl-[acyl-carrier-protein] synthase III</fullName>
        <shortName evidence="14">Beta-ketoacyl-ACP synthase III</shortName>
        <shortName evidence="14">KAS III</shortName>
        <ecNumber evidence="14">2.3.1.180</ecNumber>
    </recommendedName>
    <alternativeName>
        <fullName evidence="14">3-oxoacyl-[acyl-carrier-protein] synthase 3</fullName>
    </alternativeName>
    <alternativeName>
        <fullName evidence="14">3-oxoacyl-[acyl-carrier-protein] synthase III</fullName>
    </alternativeName>
</protein>
<dbReference type="FunFam" id="3.40.47.10:FF:000004">
    <property type="entry name" value="3-oxoacyl-[acyl-carrier-protein] synthase 3"/>
    <property type="match status" value="1"/>
</dbReference>
<dbReference type="RefSeq" id="WP_025723691.1">
    <property type="nucleotide sequence ID" value="NZ_CP011420.1"/>
</dbReference>
<dbReference type="GO" id="GO:0005737">
    <property type="term" value="C:cytoplasm"/>
    <property type="evidence" value="ECO:0007669"/>
    <property type="project" value="UniProtKB-SubCell"/>
</dbReference>